<feature type="domain" description="Survival protein SurE-like phosphatase/nucleotidase" evidence="10">
    <location>
        <begin position="4"/>
        <end position="194"/>
    </location>
</feature>
<comment type="similarity">
    <text evidence="4">Belongs to the SurE nucleotidase family.</text>
</comment>
<comment type="catalytic activity">
    <reaction evidence="1">
        <text>a ribonucleoside 5'-phosphate + H2O = a ribonucleoside + phosphate</text>
        <dbReference type="Rhea" id="RHEA:12484"/>
        <dbReference type="ChEBI" id="CHEBI:15377"/>
        <dbReference type="ChEBI" id="CHEBI:18254"/>
        <dbReference type="ChEBI" id="CHEBI:43474"/>
        <dbReference type="ChEBI" id="CHEBI:58043"/>
        <dbReference type="EC" id="3.1.3.5"/>
    </reaction>
</comment>
<evidence type="ECO:0000256" key="8">
    <source>
        <dbReference type="ARBA" id="ARBA00022741"/>
    </source>
</evidence>
<dbReference type="PANTHER" id="PTHR30457">
    <property type="entry name" value="5'-NUCLEOTIDASE SURE"/>
    <property type="match status" value="1"/>
</dbReference>
<gene>
    <name evidence="11" type="ORF">MNB_SV-15-1279</name>
</gene>
<evidence type="ECO:0000256" key="2">
    <source>
        <dbReference type="ARBA" id="ARBA00001946"/>
    </source>
</evidence>
<dbReference type="InterPro" id="IPR036523">
    <property type="entry name" value="SurE-like_sf"/>
</dbReference>
<accession>A0A1W1EK53</accession>
<evidence type="ECO:0000256" key="9">
    <source>
        <dbReference type="ARBA" id="ARBA00022801"/>
    </source>
</evidence>
<dbReference type="InterPro" id="IPR002828">
    <property type="entry name" value="SurE-like_Pase/nucleotidase"/>
</dbReference>
<dbReference type="NCBIfam" id="NF001494">
    <property type="entry name" value="PRK00346.2-4"/>
    <property type="match status" value="1"/>
</dbReference>
<protein>
    <recommendedName>
        <fullName evidence="5">5'-nucleotidase</fullName>
        <ecNumber evidence="5">3.1.3.5</ecNumber>
    </recommendedName>
</protein>
<dbReference type="InterPro" id="IPR030048">
    <property type="entry name" value="SurE"/>
</dbReference>
<dbReference type="Pfam" id="PF01975">
    <property type="entry name" value="SurE"/>
    <property type="match status" value="1"/>
</dbReference>
<evidence type="ECO:0000256" key="7">
    <source>
        <dbReference type="ARBA" id="ARBA00022723"/>
    </source>
</evidence>
<evidence type="ECO:0000256" key="6">
    <source>
        <dbReference type="ARBA" id="ARBA00022490"/>
    </source>
</evidence>
<keyword evidence="8" id="KW-0547">Nucleotide-binding</keyword>
<dbReference type="PANTHER" id="PTHR30457:SF12">
    <property type="entry name" value="5'_3'-NUCLEOTIDASE SURE"/>
    <property type="match status" value="1"/>
</dbReference>
<keyword evidence="7" id="KW-0479">Metal-binding</keyword>
<reference evidence="11" key="1">
    <citation type="submission" date="2016-10" db="EMBL/GenBank/DDBJ databases">
        <authorList>
            <person name="de Groot N.N."/>
        </authorList>
    </citation>
    <scope>NUCLEOTIDE SEQUENCE</scope>
</reference>
<evidence type="ECO:0000256" key="3">
    <source>
        <dbReference type="ARBA" id="ARBA00004496"/>
    </source>
</evidence>
<dbReference type="GO" id="GO:0008254">
    <property type="term" value="F:3'-nucleotidase activity"/>
    <property type="evidence" value="ECO:0007669"/>
    <property type="project" value="TreeGrafter"/>
</dbReference>
<dbReference type="NCBIfam" id="TIGR00087">
    <property type="entry name" value="surE"/>
    <property type="match status" value="1"/>
</dbReference>
<evidence type="ECO:0000259" key="10">
    <source>
        <dbReference type="Pfam" id="PF01975"/>
    </source>
</evidence>
<dbReference type="GO" id="GO:0004309">
    <property type="term" value="F:exopolyphosphatase activity"/>
    <property type="evidence" value="ECO:0007669"/>
    <property type="project" value="TreeGrafter"/>
</dbReference>
<sequence length="261" mass="29365">MKTILITNDDGYNSEGLLALVDALKPLGRVVVVAPSVEKSACGHSLTLTRPLRFVEIERDFYKLDDGTPTDCVFLALDKLFENNKPDIVVSGINRGANMGEDITYSGTASASMEAVLQGIPSIAISQVCANMCENIDKLEYKLAKESIYKIVKQIFEDKFPLPKRKFLNINIPPIAPNKCNGFKITKAGNREYSNHCEVHYNPRGKEYYWIGLPKLEWIENRDNQMSDFEATSQNFVSITPIHLDMTSYDDIEILKGIYEV</sequence>
<dbReference type="Gene3D" id="3.40.1210.10">
    <property type="entry name" value="Survival protein SurE-like phosphatase/nucleotidase"/>
    <property type="match status" value="1"/>
</dbReference>
<dbReference type="GO" id="GO:0000166">
    <property type="term" value="F:nucleotide binding"/>
    <property type="evidence" value="ECO:0007669"/>
    <property type="project" value="UniProtKB-KW"/>
</dbReference>
<comment type="subcellular location">
    <subcellularLocation>
        <location evidence="3">Cytoplasm</location>
    </subcellularLocation>
</comment>
<organism evidence="11">
    <name type="scientific">hydrothermal vent metagenome</name>
    <dbReference type="NCBI Taxonomy" id="652676"/>
    <lineage>
        <taxon>unclassified sequences</taxon>
        <taxon>metagenomes</taxon>
        <taxon>ecological metagenomes</taxon>
    </lineage>
</organism>
<dbReference type="GO" id="GO:0008253">
    <property type="term" value="F:5'-nucleotidase activity"/>
    <property type="evidence" value="ECO:0007669"/>
    <property type="project" value="UniProtKB-EC"/>
</dbReference>
<evidence type="ECO:0000256" key="4">
    <source>
        <dbReference type="ARBA" id="ARBA00011062"/>
    </source>
</evidence>
<dbReference type="NCBIfam" id="NF001490">
    <property type="entry name" value="PRK00346.1-4"/>
    <property type="match status" value="1"/>
</dbReference>
<proteinExistence type="inferred from homology"/>
<dbReference type="FunFam" id="3.40.1210.10:FF:000001">
    <property type="entry name" value="5'/3'-nucleotidase SurE"/>
    <property type="match status" value="1"/>
</dbReference>
<evidence type="ECO:0000256" key="1">
    <source>
        <dbReference type="ARBA" id="ARBA00000815"/>
    </source>
</evidence>
<dbReference type="GO" id="GO:0005737">
    <property type="term" value="C:cytoplasm"/>
    <property type="evidence" value="ECO:0007669"/>
    <property type="project" value="UniProtKB-SubCell"/>
</dbReference>
<comment type="cofactor">
    <cofactor evidence="2">
        <name>Mg(2+)</name>
        <dbReference type="ChEBI" id="CHEBI:18420"/>
    </cofactor>
</comment>
<dbReference type="EC" id="3.1.3.5" evidence="5"/>
<dbReference type="HAMAP" id="MF_00060">
    <property type="entry name" value="SurE"/>
    <property type="match status" value="1"/>
</dbReference>
<dbReference type="AlphaFoldDB" id="A0A1W1EK53"/>
<name>A0A1W1EK53_9ZZZZ</name>
<dbReference type="GO" id="GO:0046872">
    <property type="term" value="F:metal ion binding"/>
    <property type="evidence" value="ECO:0007669"/>
    <property type="project" value="UniProtKB-KW"/>
</dbReference>
<keyword evidence="9 11" id="KW-0378">Hydrolase</keyword>
<dbReference type="EMBL" id="FRYL01000034">
    <property type="protein sequence ID" value="SHO81244.1"/>
    <property type="molecule type" value="Genomic_DNA"/>
</dbReference>
<keyword evidence="6" id="KW-0963">Cytoplasm</keyword>
<evidence type="ECO:0000256" key="5">
    <source>
        <dbReference type="ARBA" id="ARBA00012643"/>
    </source>
</evidence>
<dbReference type="SUPFAM" id="SSF64167">
    <property type="entry name" value="SurE-like"/>
    <property type="match status" value="1"/>
</dbReference>
<evidence type="ECO:0000313" key="11">
    <source>
        <dbReference type="EMBL" id="SHO81244.1"/>
    </source>
</evidence>